<dbReference type="InterPro" id="IPR002733">
    <property type="entry name" value="AMMECR1_domain"/>
</dbReference>
<dbReference type="InterPro" id="IPR027485">
    <property type="entry name" value="AMMECR1_N"/>
</dbReference>
<dbReference type="InterPro" id="IPR023472">
    <property type="entry name" value="Uncharacterised_MJ0810"/>
</dbReference>
<dbReference type="InterPro" id="IPR036071">
    <property type="entry name" value="AMMECR1_dom_sf"/>
</dbReference>
<dbReference type="NCBIfam" id="TIGR04335">
    <property type="entry name" value="AmmeMemoSam_A"/>
    <property type="match status" value="1"/>
</dbReference>
<dbReference type="NCBIfam" id="TIGR00296">
    <property type="entry name" value="TIGR00296 family protein"/>
    <property type="match status" value="1"/>
</dbReference>
<organism evidence="2">
    <name type="scientific">marine metagenome</name>
    <dbReference type="NCBI Taxonomy" id="408172"/>
    <lineage>
        <taxon>unclassified sequences</taxon>
        <taxon>metagenomes</taxon>
        <taxon>ecological metagenomes</taxon>
    </lineage>
</organism>
<sequence length="210" mass="23572">MSVEYFMTEQLSDSDGSFLVKIARKAVTEFLSNGNKIKLDADNEKKFSFNSGVFVTLNKHQELRGCIGFPMPDKKLSHAIVDGAIAASTQDPRFQPVKSKELDDIVFEVTVLTPPVEIDVSNPTEYLEKIKIGRDGLIVSHSFYSGLLLPQVPGEYGWSVKEFLQHTCMKAGLEQDFWETGEAKIEKFEGIVFKEEIPNGQVVREKTYGD</sequence>
<dbReference type="InterPro" id="IPR027623">
    <property type="entry name" value="AmmeMemoSam_A"/>
</dbReference>
<gene>
    <name evidence="2" type="ORF">METZ01_LOCUS135861</name>
</gene>
<dbReference type="Pfam" id="PF01871">
    <property type="entry name" value="AMMECR1"/>
    <property type="match status" value="1"/>
</dbReference>
<feature type="domain" description="AMMECR1" evidence="1">
    <location>
        <begin position="14"/>
        <end position="204"/>
    </location>
</feature>
<protein>
    <recommendedName>
        <fullName evidence="1">AMMECR1 domain-containing protein</fullName>
    </recommendedName>
</protein>
<dbReference type="PANTHER" id="PTHR13016">
    <property type="entry name" value="AMMECR1 HOMOLOG"/>
    <property type="match status" value="1"/>
</dbReference>
<evidence type="ECO:0000259" key="1">
    <source>
        <dbReference type="PROSITE" id="PS51112"/>
    </source>
</evidence>
<reference evidence="2" key="1">
    <citation type="submission" date="2018-05" db="EMBL/GenBank/DDBJ databases">
        <authorList>
            <person name="Lanie J.A."/>
            <person name="Ng W.-L."/>
            <person name="Kazmierczak K.M."/>
            <person name="Andrzejewski T.M."/>
            <person name="Davidsen T.M."/>
            <person name="Wayne K.J."/>
            <person name="Tettelin H."/>
            <person name="Glass J.I."/>
            <person name="Rusch D."/>
            <person name="Podicherti R."/>
            <person name="Tsui H.-C.T."/>
            <person name="Winkler M.E."/>
        </authorList>
    </citation>
    <scope>NUCLEOTIDE SEQUENCE</scope>
</reference>
<dbReference type="HAMAP" id="MF_00645">
    <property type="entry name" value="AMMECR1"/>
    <property type="match status" value="1"/>
</dbReference>
<dbReference type="PANTHER" id="PTHR13016:SF0">
    <property type="entry name" value="AMME SYNDROME CANDIDATE GENE 1 PROTEIN"/>
    <property type="match status" value="1"/>
</dbReference>
<name>A0A381Z2N2_9ZZZZ</name>
<dbReference type="SUPFAM" id="SSF143447">
    <property type="entry name" value="AMMECR1-like"/>
    <property type="match status" value="1"/>
</dbReference>
<dbReference type="InterPro" id="IPR023473">
    <property type="entry name" value="AMMECR1"/>
</dbReference>
<dbReference type="Gene3D" id="3.30.700.20">
    <property type="entry name" value="Hypothetical protein ph0010, domain 1"/>
    <property type="match status" value="1"/>
</dbReference>
<dbReference type="Gene3D" id="3.30.1490.150">
    <property type="entry name" value="Hypothetical protein ph0010, domain 2"/>
    <property type="match status" value="1"/>
</dbReference>
<accession>A0A381Z2N2</accession>
<evidence type="ECO:0000313" key="2">
    <source>
        <dbReference type="EMBL" id="SVA83007.1"/>
    </source>
</evidence>
<dbReference type="EMBL" id="UINC01019583">
    <property type="protein sequence ID" value="SVA83007.1"/>
    <property type="molecule type" value="Genomic_DNA"/>
</dbReference>
<dbReference type="AlphaFoldDB" id="A0A381Z2N2"/>
<proteinExistence type="inferred from homology"/>
<dbReference type="PROSITE" id="PS51112">
    <property type="entry name" value="AMMECR1"/>
    <property type="match status" value="1"/>
</dbReference>